<accession>A0A9Q8Z7R8</accession>
<name>A0A9Q8Z7R8_CURCL</name>
<dbReference type="VEuPathDB" id="FungiDB:yc1106_05240"/>
<gene>
    <name evidence="2" type="ORF">yc1106_05240</name>
</gene>
<dbReference type="Pfam" id="PF14737">
    <property type="entry name" value="DUF4470"/>
    <property type="match status" value="1"/>
</dbReference>
<feature type="domain" description="DUF4470" evidence="1">
    <location>
        <begin position="34"/>
        <end position="131"/>
    </location>
</feature>
<protein>
    <recommendedName>
        <fullName evidence="1">DUF4470 domain-containing protein</fullName>
    </recommendedName>
</protein>
<proteinExistence type="predicted"/>
<dbReference type="EMBL" id="CP089276">
    <property type="protein sequence ID" value="USP77966.1"/>
    <property type="molecule type" value="Genomic_DNA"/>
</dbReference>
<dbReference type="InterPro" id="IPR027974">
    <property type="entry name" value="DUF4470"/>
</dbReference>
<evidence type="ECO:0000259" key="1">
    <source>
        <dbReference type="Pfam" id="PF14737"/>
    </source>
</evidence>
<dbReference type="AlphaFoldDB" id="A0A9Q8Z7R8"/>
<organism evidence="2 3">
    <name type="scientific">Curvularia clavata</name>
    <dbReference type="NCBI Taxonomy" id="95742"/>
    <lineage>
        <taxon>Eukaryota</taxon>
        <taxon>Fungi</taxon>
        <taxon>Dikarya</taxon>
        <taxon>Ascomycota</taxon>
        <taxon>Pezizomycotina</taxon>
        <taxon>Dothideomycetes</taxon>
        <taxon>Pleosporomycetidae</taxon>
        <taxon>Pleosporales</taxon>
        <taxon>Pleosporineae</taxon>
        <taxon>Pleosporaceae</taxon>
        <taxon>Curvularia</taxon>
    </lineage>
</organism>
<keyword evidence="3" id="KW-1185">Reference proteome</keyword>
<dbReference type="OrthoDB" id="5282002at2759"/>
<reference evidence="2" key="1">
    <citation type="submission" date="2021-12" db="EMBL/GenBank/DDBJ databases">
        <title>Curvularia clavata genome.</title>
        <authorList>
            <person name="Cao Y."/>
        </authorList>
    </citation>
    <scope>NUCLEOTIDE SEQUENCE</scope>
    <source>
        <strain evidence="2">Yc1106</strain>
    </source>
</reference>
<sequence length="529" mass="60209">MKGTWEPEWYRNGRKPAFVSEGPLLAMFGNRKYLWGNMPALDILQLQNNEGGAWAKDHDFNLLFAASGDLRNVIKTIVGLPDGYKGKCVAVLNDMEFTIVARNAIMLLIALQFEPDIAVPMIMQLWYSALLPRVMVQAIQSTILPMIEQVCQKIKNKSGNALQAKTFEISGRKLNITLKKHEWARLVKFCQVPEGLSAEAAQQIRRRITLAPERVDYRDRALLNMPAGVRQGEMHFRHTGILLPYSCSITEFDTPNPTLFLSNEWQMKDNASPRDGWLFGEYMENTPAAKADEFGAIFFHIRGLLHRFCGRLWGHNVSFQLFNMDARNIGRYLGDIKFDRIEISNICDRSFVGPHTCLRVFSRLLKPTSQNPKATLLMLFINAAAETDHTANPQGDVQSLVSAMKRIEKYMPIDKSRLNITSAGMNKGAHPELIVRTTCYDMFKPWDQHFNIFMEEAKITASATLYGMAIKKKHTIVQPWPYKIDNRTTKKEFDILRASGTTGFERYMEVQRLETAADDASIGLTDMQL</sequence>
<evidence type="ECO:0000313" key="2">
    <source>
        <dbReference type="EMBL" id="USP77966.1"/>
    </source>
</evidence>
<evidence type="ECO:0000313" key="3">
    <source>
        <dbReference type="Proteomes" id="UP001056012"/>
    </source>
</evidence>
<dbReference type="Proteomes" id="UP001056012">
    <property type="component" value="Chromosome 3"/>
</dbReference>